<dbReference type="GO" id="GO:0008168">
    <property type="term" value="F:methyltransferase activity"/>
    <property type="evidence" value="ECO:0007669"/>
    <property type="project" value="UniProtKB-KW"/>
</dbReference>
<dbReference type="EMBL" id="JANWTP010000120">
    <property type="protein sequence ID" value="MDC8640402.1"/>
    <property type="molecule type" value="Genomic_DNA"/>
</dbReference>
<keyword evidence="2" id="KW-0489">Methyltransferase</keyword>
<accession>A0A9X4BVM5</accession>
<organism evidence="2 3">
    <name type="scientific">Xanthomonas hortorum pv. hederae</name>
    <dbReference type="NCBI Taxonomy" id="453603"/>
    <lineage>
        <taxon>Bacteria</taxon>
        <taxon>Pseudomonadati</taxon>
        <taxon>Pseudomonadota</taxon>
        <taxon>Gammaproteobacteria</taxon>
        <taxon>Lysobacterales</taxon>
        <taxon>Lysobacteraceae</taxon>
        <taxon>Xanthomonas</taxon>
    </lineage>
</organism>
<dbReference type="AlphaFoldDB" id="A0A9X4BVM5"/>
<dbReference type="PANTHER" id="PTHR43861">
    <property type="entry name" value="TRANS-ACONITATE 2-METHYLTRANSFERASE-RELATED"/>
    <property type="match status" value="1"/>
</dbReference>
<gene>
    <name evidence="2" type="ORF">NY667_22015</name>
</gene>
<dbReference type="InterPro" id="IPR013217">
    <property type="entry name" value="Methyltransf_12"/>
</dbReference>
<reference evidence="2" key="1">
    <citation type="journal article" date="2022" name="Phytopathology">
        <title>Whole genome sequencing-based tracing of a 2022 introduction and outbreak of Xanthomonas hortorum pv. pelargonii.</title>
        <authorList>
            <person name="Iruegas Bocardo F."/>
            <person name="Weisberg A.J."/>
            <person name="Riutta E.R."/>
            <person name="Kilday K.B."/>
            <person name="Bonkowski J.C."/>
            <person name="Creswell T.C."/>
            <person name="Daughtrey M."/>
            <person name="Rane K.K."/>
            <person name="Grunwald N.J."/>
            <person name="Chang J.H."/>
            <person name="Putnam M."/>
        </authorList>
    </citation>
    <scope>NUCLEOTIDE SEQUENCE</scope>
    <source>
        <strain evidence="2">22-338</strain>
    </source>
</reference>
<dbReference type="RefSeq" id="WP_273664671.1">
    <property type="nucleotide sequence ID" value="NZ_CP168178.1"/>
</dbReference>
<dbReference type="Proteomes" id="UP001140230">
    <property type="component" value="Unassembled WGS sequence"/>
</dbReference>
<feature type="domain" description="Methyltransferase type 12" evidence="1">
    <location>
        <begin position="78"/>
        <end position="173"/>
    </location>
</feature>
<comment type="caution">
    <text evidence="2">The sequence shown here is derived from an EMBL/GenBank/DDBJ whole genome shotgun (WGS) entry which is preliminary data.</text>
</comment>
<protein>
    <submittedName>
        <fullName evidence="2">Methyltransferase domain-containing protein</fullName>
    </submittedName>
</protein>
<sequence length="360" mass="39398">MRNAGDDYRRRWLERRQRGAEAATGDGCVTAPDATGAVRALYECYPYPSREQAAPIRDVSNAIEMLLGPGALHGRCVLDAGCGTGHRLVGMARQFPHTRFTGLDLSTASLDVAASLVARHGLSNVTLLQGDLSHGNIAGRYDLIVSTGVIHHLPSPRSGFQSLAGALSDDGLLYAWLYHAYGEFERMLERELVAVFHGDGDDLQQGIAVVDALGCVLPDDQYGATGARLDDAEEWRRSKLADAYLHPVVHTMRIEQALDLLEGTGLDWAGVNGCNCMGHSHLFDLHRLADGLERELSIYPEAAFEHADIRRRAHALDPLKQLRALELKLKPTGFSIVAGKNAALRHCTRRIGGNVLRRWN</sequence>
<name>A0A9X4BVM5_9XANT</name>
<reference evidence="2" key="2">
    <citation type="submission" date="2022-08" db="EMBL/GenBank/DDBJ databases">
        <authorList>
            <person name="Iruegas-Bocardo F."/>
            <person name="Weisberg A.J."/>
            <person name="Riutta E.R."/>
            <person name="Kilday K."/>
            <person name="Bonkowski J.C."/>
            <person name="Creswell T."/>
            <person name="Daughtrey M.L."/>
            <person name="Rane K."/>
            <person name="Grunwald N.J."/>
            <person name="Chang J.H."/>
            <person name="Putnam M.L."/>
        </authorList>
    </citation>
    <scope>NUCLEOTIDE SEQUENCE</scope>
    <source>
        <strain evidence="2">22-338</strain>
    </source>
</reference>
<dbReference type="SUPFAM" id="SSF53335">
    <property type="entry name" value="S-adenosyl-L-methionine-dependent methyltransferases"/>
    <property type="match status" value="1"/>
</dbReference>
<dbReference type="GO" id="GO:0032259">
    <property type="term" value="P:methylation"/>
    <property type="evidence" value="ECO:0007669"/>
    <property type="project" value="UniProtKB-KW"/>
</dbReference>
<dbReference type="CDD" id="cd02440">
    <property type="entry name" value="AdoMet_MTases"/>
    <property type="match status" value="1"/>
</dbReference>
<evidence type="ECO:0000259" key="1">
    <source>
        <dbReference type="Pfam" id="PF08242"/>
    </source>
</evidence>
<proteinExistence type="predicted"/>
<evidence type="ECO:0000313" key="3">
    <source>
        <dbReference type="Proteomes" id="UP001140230"/>
    </source>
</evidence>
<dbReference type="Gene3D" id="3.40.50.150">
    <property type="entry name" value="Vaccinia Virus protein VP39"/>
    <property type="match status" value="1"/>
</dbReference>
<dbReference type="PANTHER" id="PTHR43861:SF1">
    <property type="entry name" value="TRANS-ACONITATE 2-METHYLTRANSFERASE"/>
    <property type="match status" value="1"/>
</dbReference>
<dbReference type="Pfam" id="PF08242">
    <property type="entry name" value="Methyltransf_12"/>
    <property type="match status" value="1"/>
</dbReference>
<evidence type="ECO:0000313" key="2">
    <source>
        <dbReference type="EMBL" id="MDC8640402.1"/>
    </source>
</evidence>
<keyword evidence="2" id="KW-0808">Transferase</keyword>
<dbReference type="InterPro" id="IPR029063">
    <property type="entry name" value="SAM-dependent_MTases_sf"/>
</dbReference>